<reference evidence="3 4" key="1">
    <citation type="journal article" date="2019" name="Int. J. Syst. Evol. Microbiol.">
        <title>The Global Catalogue of Microorganisms (GCM) 10K type strain sequencing project: providing services to taxonomists for standard genome sequencing and annotation.</title>
        <authorList>
            <consortium name="The Broad Institute Genomics Platform"/>
            <consortium name="The Broad Institute Genome Sequencing Center for Infectious Disease"/>
            <person name="Wu L."/>
            <person name="Ma J."/>
        </authorList>
    </citation>
    <scope>NUCLEOTIDE SEQUENCE [LARGE SCALE GENOMIC DNA]</scope>
    <source>
        <strain evidence="3 4">JCM 4788</strain>
    </source>
</reference>
<dbReference type="PROSITE" id="PS51318">
    <property type="entry name" value="TAT"/>
    <property type="match status" value="1"/>
</dbReference>
<accession>A0ABN0YAG0</accession>
<comment type="caution">
    <text evidence="3">The sequence shown here is derived from an EMBL/GenBank/DDBJ whole genome shotgun (WGS) entry which is preliminary data.</text>
</comment>
<dbReference type="InterPro" id="IPR006311">
    <property type="entry name" value="TAT_signal"/>
</dbReference>
<gene>
    <name evidence="3" type="ORF">GCM10010357_07090</name>
</gene>
<evidence type="ECO:0008006" key="5">
    <source>
        <dbReference type="Google" id="ProtNLM"/>
    </source>
</evidence>
<name>A0ABN0YAG0_9ACTN</name>
<protein>
    <recommendedName>
        <fullName evidence="5">VCBS repeat-containing protein</fullName>
    </recommendedName>
</protein>
<dbReference type="PANTHER" id="PTHR46580">
    <property type="entry name" value="SENSOR KINASE-RELATED"/>
    <property type="match status" value="1"/>
</dbReference>
<evidence type="ECO:0000256" key="2">
    <source>
        <dbReference type="SAM" id="SignalP"/>
    </source>
</evidence>
<dbReference type="PANTHER" id="PTHR46580:SF4">
    <property type="entry name" value="ATP_GTP-BINDING PROTEIN"/>
    <property type="match status" value="1"/>
</dbReference>
<sequence>MTRNSSRLVAVAVAAAALAGTAAGAAAADEAPGKAAAAVQQQKARAMKAGSAGAPYFSLETMDQAGKTFFYTWDVKGKLEKRIQMFDDERNIRAATQVDMDQDGIPMGDTYFLTGDGSVILQRPLEEQTERKIASGFEKYDVFFSPGNLGGGKQPDLLTRDKKGVLWLHLAKPDGSFTGAKQIGGGWGQYTQVTGKGDLTGDGKADVVARDKDGVLWLYKGTGDWKKPFEARTKIGAGWNQYNLIHGAGDTDWDGHSDLVVRDKSGALWRYKGTGKASAPFKAKEKIGNSGWNQYRLVF</sequence>
<dbReference type="EMBL" id="BAAABX010000007">
    <property type="protein sequence ID" value="GAA0388974.1"/>
    <property type="molecule type" value="Genomic_DNA"/>
</dbReference>
<proteinExistence type="predicted"/>
<dbReference type="Proteomes" id="UP001500879">
    <property type="component" value="Unassembled WGS sequence"/>
</dbReference>
<dbReference type="SUPFAM" id="SSF69318">
    <property type="entry name" value="Integrin alpha N-terminal domain"/>
    <property type="match status" value="1"/>
</dbReference>
<dbReference type="Pfam" id="PF13517">
    <property type="entry name" value="FG-GAP_3"/>
    <property type="match status" value="1"/>
</dbReference>
<evidence type="ECO:0000256" key="1">
    <source>
        <dbReference type="ARBA" id="ARBA00022729"/>
    </source>
</evidence>
<feature type="chain" id="PRO_5046294247" description="VCBS repeat-containing protein" evidence="2">
    <location>
        <begin position="28"/>
        <end position="299"/>
    </location>
</feature>
<dbReference type="Gene3D" id="2.115.10.10">
    <property type="entry name" value="Tachylectin 2"/>
    <property type="match status" value="1"/>
</dbReference>
<evidence type="ECO:0000313" key="4">
    <source>
        <dbReference type="Proteomes" id="UP001500879"/>
    </source>
</evidence>
<organism evidence="3 4">
    <name type="scientific">Streptomyces luteireticuli</name>
    <dbReference type="NCBI Taxonomy" id="173858"/>
    <lineage>
        <taxon>Bacteria</taxon>
        <taxon>Bacillati</taxon>
        <taxon>Actinomycetota</taxon>
        <taxon>Actinomycetes</taxon>
        <taxon>Kitasatosporales</taxon>
        <taxon>Streptomycetaceae</taxon>
        <taxon>Streptomyces</taxon>
    </lineage>
</organism>
<keyword evidence="1 2" id="KW-0732">Signal</keyword>
<dbReference type="RefSeq" id="WP_344019675.1">
    <property type="nucleotide sequence ID" value="NZ_BAAABX010000007.1"/>
</dbReference>
<evidence type="ECO:0000313" key="3">
    <source>
        <dbReference type="EMBL" id="GAA0388974.1"/>
    </source>
</evidence>
<feature type="signal peptide" evidence="2">
    <location>
        <begin position="1"/>
        <end position="27"/>
    </location>
</feature>
<keyword evidence="4" id="KW-1185">Reference proteome</keyword>
<dbReference type="InterPro" id="IPR013517">
    <property type="entry name" value="FG-GAP"/>
</dbReference>
<dbReference type="InterPro" id="IPR028994">
    <property type="entry name" value="Integrin_alpha_N"/>
</dbReference>